<dbReference type="EMBL" id="BGPR01004823">
    <property type="protein sequence ID" value="GBN03730.1"/>
    <property type="molecule type" value="Genomic_DNA"/>
</dbReference>
<evidence type="ECO:0000313" key="1">
    <source>
        <dbReference type="EMBL" id="GBN03730.1"/>
    </source>
</evidence>
<gene>
    <name evidence="2" type="ORF">AVEN_164036_1</name>
    <name evidence="1" type="ORF">AVEN_47642_1</name>
</gene>
<dbReference type="OrthoDB" id="6431520at2759"/>
<evidence type="ECO:0000313" key="2">
    <source>
        <dbReference type="EMBL" id="GBN03748.1"/>
    </source>
</evidence>
<keyword evidence="3" id="KW-1185">Reference proteome</keyword>
<evidence type="ECO:0000313" key="3">
    <source>
        <dbReference type="Proteomes" id="UP000499080"/>
    </source>
</evidence>
<dbReference type="EMBL" id="BGPR01004826">
    <property type="protein sequence ID" value="GBN03748.1"/>
    <property type="molecule type" value="Genomic_DNA"/>
</dbReference>
<sequence>MFSDGVIMLHDNTHISLKTQELLQKFKLEVWSHPPYSPDLVPNLSSNHLSGTIFSSSSDVKTYAENWITGQDVISTNPG</sequence>
<dbReference type="AlphaFoldDB" id="A0A4Y2KNA8"/>
<dbReference type="Gene3D" id="3.30.420.10">
    <property type="entry name" value="Ribonuclease H-like superfamily/Ribonuclease H"/>
    <property type="match status" value="1"/>
</dbReference>
<proteinExistence type="predicted"/>
<dbReference type="InterPro" id="IPR036397">
    <property type="entry name" value="RNaseH_sf"/>
</dbReference>
<protein>
    <recommendedName>
        <fullName evidence="4">Histone-lysine N-methyltransferase SETMAR</fullName>
    </recommendedName>
</protein>
<dbReference type="GO" id="GO:0003676">
    <property type="term" value="F:nucleic acid binding"/>
    <property type="evidence" value="ECO:0007669"/>
    <property type="project" value="InterPro"/>
</dbReference>
<reference evidence="2 3" key="1">
    <citation type="journal article" date="2019" name="Sci. Rep.">
        <title>Orb-weaving spider Araneus ventricosus genome elucidates the spidroin gene catalogue.</title>
        <authorList>
            <person name="Kono N."/>
            <person name="Nakamura H."/>
            <person name="Ohtoshi R."/>
            <person name="Moran D.A.P."/>
            <person name="Shinohara A."/>
            <person name="Yoshida Y."/>
            <person name="Fujiwara M."/>
            <person name="Mori M."/>
            <person name="Tomita M."/>
            <person name="Arakawa K."/>
        </authorList>
    </citation>
    <scope>NUCLEOTIDE SEQUENCE [LARGE SCALE GENOMIC DNA]</scope>
</reference>
<organism evidence="2 3">
    <name type="scientific">Araneus ventricosus</name>
    <name type="common">Orbweaver spider</name>
    <name type="synonym">Epeira ventricosa</name>
    <dbReference type="NCBI Taxonomy" id="182803"/>
    <lineage>
        <taxon>Eukaryota</taxon>
        <taxon>Metazoa</taxon>
        <taxon>Ecdysozoa</taxon>
        <taxon>Arthropoda</taxon>
        <taxon>Chelicerata</taxon>
        <taxon>Arachnida</taxon>
        <taxon>Araneae</taxon>
        <taxon>Araneomorphae</taxon>
        <taxon>Entelegynae</taxon>
        <taxon>Araneoidea</taxon>
        <taxon>Araneidae</taxon>
        <taxon>Araneus</taxon>
    </lineage>
</organism>
<dbReference type="Proteomes" id="UP000499080">
    <property type="component" value="Unassembled WGS sequence"/>
</dbReference>
<comment type="caution">
    <text evidence="2">The sequence shown here is derived from an EMBL/GenBank/DDBJ whole genome shotgun (WGS) entry which is preliminary data.</text>
</comment>
<accession>A0A4Y2KNA8</accession>
<name>A0A4Y2KNA8_ARAVE</name>
<evidence type="ECO:0008006" key="4">
    <source>
        <dbReference type="Google" id="ProtNLM"/>
    </source>
</evidence>